<evidence type="ECO:0000256" key="1">
    <source>
        <dbReference type="SAM" id="MobiDB-lite"/>
    </source>
</evidence>
<dbReference type="RefSeq" id="WP_134121507.1">
    <property type="nucleotide sequence ID" value="NZ_SODF01000002.1"/>
</dbReference>
<reference evidence="2 3" key="1">
    <citation type="submission" date="2019-03" db="EMBL/GenBank/DDBJ databases">
        <title>Genomic Encyclopedia of Type Strains, Phase III (KMG-III): the genomes of soil and plant-associated and newly described type strains.</title>
        <authorList>
            <person name="Whitman W."/>
        </authorList>
    </citation>
    <scope>NUCLEOTIDE SEQUENCE [LARGE SCALE GENOMIC DNA]</scope>
    <source>
        <strain evidence="2 3">VKM Ac-2570</strain>
    </source>
</reference>
<sequence>MTDGITPEQLDRLRRREAFLRERDEVRALRDRTAPRRARVWQLGEALRRAVTEGEGEPPAHHNYAGCGVAPPEPPVETQS</sequence>
<accession>A0A4V3G7C2</accession>
<dbReference type="EMBL" id="SODF01000002">
    <property type="protein sequence ID" value="TDW18524.1"/>
    <property type="molecule type" value="Genomic_DNA"/>
</dbReference>
<evidence type="ECO:0000313" key="3">
    <source>
        <dbReference type="Proteomes" id="UP000295447"/>
    </source>
</evidence>
<feature type="region of interest" description="Disordered" evidence="1">
    <location>
        <begin position="52"/>
        <end position="80"/>
    </location>
</feature>
<dbReference type="AlphaFoldDB" id="A0A4V3G7C2"/>
<name>A0A4V3G7C2_9ACTN</name>
<keyword evidence="3" id="KW-1185">Reference proteome</keyword>
<feature type="compositionally biased region" description="Pro residues" evidence="1">
    <location>
        <begin position="71"/>
        <end position="80"/>
    </location>
</feature>
<organism evidence="2 3">
    <name type="scientific">Kribbella kalugense</name>
    <dbReference type="NCBI Taxonomy" id="2512221"/>
    <lineage>
        <taxon>Bacteria</taxon>
        <taxon>Bacillati</taxon>
        <taxon>Actinomycetota</taxon>
        <taxon>Actinomycetes</taxon>
        <taxon>Propionibacteriales</taxon>
        <taxon>Kribbellaceae</taxon>
        <taxon>Kribbella</taxon>
    </lineage>
</organism>
<evidence type="ECO:0000313" key="2">
    <source>
        <dbReference type="EMBL" id="TDW18524.1"/>
    </source>
</evidence>
<dbReference type="Proteomes" id="UP000295447">
    <property type="component" value="Unassembled WGS sequence"/>
</dbReference>
<proteinExistence type="predicted"/>
<protein>
    <submittedName>
        <fullName evidence="2">Uncharacterized protein</fullName>
    </submittedName>
</protein>
<comment type="caution">
    <text evidence="2">The sequence shown here is derived from an EMBL/GenBank/DDBJ whole genome shotgun (WGS) entry which is preliminary data.</text>
</comment>
<gene>
    <name evidence="2" type="ORF">EV650_5112</name>
</gene>